<accession>A0ABT6YEZ3</accession>
<sequence>MAADLGQTNENIKRCAVSASKNTNALQFSEENLSESEENEEDATHPFASAAILSFSPFYDLFTSYLIAEQNRKINYTFFQKYSSDQQLFMLFKNFRI</sequence>
<comment type="caution">
    <text evidence="1">The sequence shown here is derived from an EMBL/GenBank/DDBJ whole genome shotgun (WGS) entry which is preliminary data.</text>
</comment>
<dbReference type="Proteomes" id="UP001236507">
    <property type="component" value="Unassembled WGS sequence"/>
</dbReference>
<name>A0ABT6YEZ3_9BACT</name>
<reference evidence="1 2" key="1">
    <citation type="submission" date="2023-05" db="EMBL/GenBank/DDBJ databases">
        <title>Novel species of genus Flectobacillus isolated from stream in China.</title>
        <authorList>
            <person name="Lu H."/>
        </authorList>
    </citation>
    <scope>NUCLEOTIDE SEQUENCE [LARGE SCALE GENOMIC DNA]</scope>
    <source>
        <strain evidence="1 2">KCTC 42575</strain>
    </source>
</reference>
<organism evidence="1 2">
    <name type="scientific">Flectobacillus roseus</name>
    <dbReference type="NCBI Taxonomy" id="502259"/>
    <lineage>
        <taxon>Bacteria</taxon>
        <taxon>Pseudomonadati</taxon>
        <taxon>Bacteroidota</taxon>
        <taxon>Cytophagia</taxon>
        <taxon>Cytophagales</taxon>
        <taxon>Flectobacillaceae</taxon>
        <taxon>Flectobacillus</taxon>
    </lineage>
</organism>
<protein>
    <submittedName>
        <fullName evidence="1">Uncharacterized protein</fullName>
    </submittedName>
</protein>
<keyword evidence="2" id="KW-1185">Reference proteome</keyword>
<evidence type="ECO:0000313" key="1">
    <source>
        <dbReference type="EMBL" id="MDI9862158.1"/>
    </source>
</evidence>
<dbReference type="RefSeq" id="WP_283346438.1">
    <property type="nucleotide sequence ID" value="NZ_JASHIF010000026.1"/>
</dbReference>
<dbReference type="EMBL" id="JASHIF010000026">
    <property type="protein sequence ID" value="MDI9862158.1"/>
    <property type="molecule type" value="Genomic_DNA"/>
</dbReference>
<gene>
    <name evidence="1" type="ORF">QM524_23240</name>
</gene>
<evidence type="ECO:0000313" key="2">
    <source>
        <dbReference type="Proteomes" id="UP001236507"/>
    </source>
</evidence>
<proteinExistence type="predicted"/>